<gene>
    <name evidence="2" type="ORF">PXEA_LOCUS33186</name>
</gene>
<dbReference type="EMBL" id="CAAALY010262417">
    <property type="protein sequence ID" value="VEL39746.1"/>
    <property type="molecule type" value="Genomic_DNA"/>
</dbReference>
<feature type="compositionally biased region" description="Polar residues" evidence="1">
    <location>
        <begin position="51"/>
        <end position="60"/>
    </location>
</feature>
<feature type="compositionally biased region" description="Gly residues" evidence="1">
    <location>
        <begin position="1"/>
        <end position="12"/>
    </location>
</feature>
<dbReference type="Proteomes" id="UP000784294">
    <property type="component" value="Unassembled WGS sequence"/>
</dbReference>
<organism evidence="2 3">
    <name type="scientific">Protopolystoma xenopodis</name>
    <dbReference type="NCBI Taxonomy" id="117903"/>
    <lineage>
        <taxon>Eukaryota</taxon>
        <taxon>Metazoa</taxon>
        <taxon>Spiralia</taxon>
        <taxon>Lophotrochozoa</taxon>
        <taxon>Platyhelminthes</taxon>
        <taxon>Monogenea</taxon>
        <taxon>Polyopisthocotylea</taxon>
        <taxon>Polystomatidea</taxon>
        <taxon>Polystomatidae</taxon>
        <taxon>Protopolystoma</taxon>
    </lineage>
</organism>
<evidence type="ECO:0000256" key="1">
    <source>
        <dbReference type="SAM" id="MobiDB-lite"/>
    </source>
</evidence>
<name>A0A448XLT7_9PLAT</name>
<evidence type="ECO:0000313" key="3">
    <source>
        <dbReference type="Proteomes" id="UP000784294"/>
    </source>
</evidence>
<feature type="region of interest" description="Disordered" evidence="1">
    <location>
        <begin position="1"/>
        <end position="69"/>
    </location>
</feature>
<accession>A0A448XLT7</accession>
<evidence type="ECO:0000313" key="2">
    <source>
        <dbReference type="EMBL" id="VEL39746.1"/>
    </source>
</evidence>
<reference evidence="2" key="1">
    <citation type="submission" date="2018-11" db="EMBL/GenBank/DDBJ databases">
        <authorList>
            <consortium name="Pathogen Informatics"/>
        </authorList>
    </citation>
    <scope>NUCLEOTIDE SEQUENCE</scope>
</reference>
<comment type="caution">
    <text evidence="2">The sequence shown here is derived from an EMBL/GenBank/DDBJ whole genome shotgun (WGS) entry which is preliminary data.</text>
</comment>
<dbReference type="AlphaFoldDB" id="A0A448XLT7"/>
<feature type="compositionally biased region" description="Low complexity" evidence="1">
    <location>
        <begin position="36"/>
        <end position="50"/>
    </location>
</feature>
<sequence>MPALLGQGGTTNSGGPARSSHNFSHHPGNQHADTATVHSSTSSNSVGNSGNLQAGQTQPLLPQPAGQMAPGSGFAVFPVSVWSQERVLRKFTVDGYQNQLMFWPHH</sequence>
<protein>
    <submittedName>
        <fullName evidence="2">Uncharacterized protein</fullName>
    </submittedName>
</protein>
<proteinExistence type="predicted"/>
<keyword evidence="3" id="KW-1185">Reference proteome</keyword>